<dbReference type="InterPro" id="IPR000847">
    <property type="entry name" value="LysR_HTH_N"/>
</dbReference>
<keyword evidence="3" id="KW-0238">DNA-binding</keyword>
<dbReference type="PANTHER" id="PTHR30537:SF3">
    <property type="entry name" value="TRANSCRIPTIONAL REGULATORY PROTEIN"/>
    <property type="match status" value="1"/>
</dbReference>
<accession>A0ABP9KUF1</accession>
<gene>
    <name evidence="6" type="ORF">GCM10023208_34230</name>
</gene>
<evidence type="ECO:0000259" key="5">
    <source>
        <dbReference type="PROSITE" id="PS50931"/>
    </source>
</evidence>
<keyword evidence="7" id="KW-1185">Reference proteome</keyword>
<organism evidence="6 7">
    <name type="scientific">Erythrobacter westpacificensis</name>
    <dbReference type="NCBI Taxonomy" id="1055231"/>
    <lineage>
        <taxon>Bacteria</taxon>
        <taxon>Pseudomonadati</taxon>
        <taxon>Pseudomonadota</taxon>
        <taxon>Alphaproteobacteria</taxon>
        <taxon>Sphingomonadales</taxon>
        <taxon>Erythrobacteraceae</taxon>
        <taxon>Erythrobacter/Porphyrobacter group</taxon>
        <taxon>Erythrobacter</taxon>
    </lineage>
</organism>
<keyword evidence="4" id="KW-0804">Transcription</keyword>
<dbReference type="SUPFAM" id="SSF46785">
    <property type="entry name" value="Winged helix' DNA-binding domain"/>
    <property type="match status" value="1"/>
</dbReference>
<keyword evidence="2" id="KW-0805">Transcription regulation</keyword>
<evidence type="ECO:0000256" key="2">
    <source>
        <dbReference type="ARBA" id="ARBA00023015"/>
    </source>
</evidence>
<proteinExistence type="inferred from homology"/>
<dbReference type="Pfam" id="PF03466">
    <property type="entry name" value="LysR_substrate"/>
    <property type="match status" value="1"/>
</dbReference>
<feature type="domain" description="HTH lysR-type" evidence="5">
    <location>
        <begin position="4"/>
        <end position="61"/>
    </location>
</feature>
<comment type="similarity">
    <text evidence="1">Belongs to the LysR transcriptional regulatory family.</text>
</comment>
<dbReference type="PROSITE" id="PS50931">
    <property type="entry name" value="HTH_LYSR"/>
    <property type="match status" value="1"/>
</dbReference>
<comment type="caution">
    <text evidence="6">The sequence shown here is derived from an EMBL/GenBank/DDBJ whole genome shotgun (WGS) entry which is preliminary data.</text>
</comment>
<dbReference type="EMBL" id="BAABHV010000028">
    <property type="protein sequence ID" value="GAA5063213.1"/>
    <property type="molecule type" value="Genomic_DNA"/>
</dbReference>
<dbReference type="Gene3D" id="3.40.190.290">
    <property type="match status" value="1"/>
</dbReference>
<evidence type="ECO:0000256" key="1">
    <source>
        <dbReference type="ARBA" id="ARBA00009437"/>
    </source>
</evidence>
<sequence>MQQLDWNDIRAFVALAETGKLTSAGRITGTDPTTVGRRIKRLEGTLGIIAFERTRYGQSLTEAGERLLAKAETMASAARTIEDSTDNRKGLSGVLRISVSEGFGSQFLTRFLPRLSSGHPNLTIDLVANSGFLSPSRKEADIAVMLSRPNSGPILCHKLADYSLGLFASEEYLSSNGIPTSPEDLTSGHVLVGYVPDLVYAPELSYLNEFHPGLVAVIRSSSIVAQQRLLREGTGIGVLPCFMGNTVPELKRLLPNRSITRSFWTVTHRDTHNLAKVKVARGWLEECVRSGLGLLKDGDTSNSISDR</sequence>
<dbReference type="PANTHER" id="PTHR30537">
    <property type="entry name" value="HTH-TYPE TRANSCRIPTIONAL REGULATOR"/>
    <property type="match status" value="1"/>
</dbReference>
<dbReference type="RefSeq" id="WP_346034118.1">
    <property type="nucleotide sequence ID" value="NZ_BAABHV010000028.1"/>
</dbReference>
<evidence type="ECO:0000313" key="6">
    <source>
        <dbReference type="EMBL" id="GAA5063213.1"/>
    </source>
</evidence>
<reference evidence="7" key="1">
    <citation type="journal article" date="2019" name="Int. J. Syst. Evol. Microbiol.">
        <title>The Global Catalogue of Microorganisms (GCM) 10K type strain sequencing project: providing services to taxonomists for standard genome sequencing and annotation.</title>
        <authorList>
            <consortium name="The Broad Institute Genomics Platform"/>
            <consortium name="The Broad Institute Genome Sequencing Center for Infectious Disease"/>
            <person name="Wu L."/>
            <person name="Ma J."/>
        </authorList>
    </citation>
    <scope>NUCLEOTIDE SEQUENCE [LARGE SCALE GENOMIC DNA]</scope>
    <source>
        <strain evidence="7">JCM 18014</strain>
    </source>
</reference>
<dbReference type="InterPro" id="IPR036388">
    <property type="entry name" value="WH-like_DNA-bd_sf"/>
</dbReference>
<name>A0ABP9KUF1_9SPHN</name>
<evidence type="ECO:0000313" key="7">
    <source>
        <dbReference type="Proteomes" id="UP001500518"/>
    </source>
</evidence>
<dbReference type="InterPro" id="IPR058163">
    <property type="entry name" value="LysR-type_TF_proteobact-type"/>
</dbReference>
<evidence type="ECO:0000256" key="4">
    <source>
        <dbReference type="ARBA" id="ARBA00023163"/>
    </source>
</evidence>
<dbReference type="SUPFAM" id="SSF53850">
    <property type="entry name" value="Periplasmic binding protein-like II"/>
    <property type="match status" value="1"/>
</dbReference>
<dbReference type="Pfam" id="PF00126">
    <property type="entry name" value="HTH_1"/>
    <property type="match status" value="1"/>
</dbReference>
<evidence type="ECO:0000256" key="3">
    <source>
        <dbReference type="ARBA" id="ARBA00023125"/>
    </source>
</evidence>
<protein>
    <submittedName>
        <fullName evidence="6">LysR family transcriptional regulator</fullName>
    </submittedName>
</protein>
<dbReference type="InterPro" id="IPR005119">
    <property type="entry name" value="LysR_subst-bd"/>
</dbReference>
<dbReference type="Proteomes" id="UP001500518">
    <property type="component" value="Unassembled WGS sequence"/>
</dbReference>
<dbReference type="Gene3D" id="1.10.10.10">
    <property type="entry name" value="Winged helix-like DNA-binding domain superfamily/Winged helix DNA-binding domain"/>
    <property type="match status" value="1"/>
</dbReference>
<dbReference type="InterPro" id="IPR036390">
    <property type="entry name" value="WH_DNA-bd_sf"/>
</dbReference>